<accession>A0A7J6US28</accession>
<dbReference type="AlphaFoldDB" id="A0A7J6US28"/>
<organism evidence="1 2">
    <name type="scientific">Thalictrum thalictroides</name>
    <name type="common">Rue-anemone</name>
    <name type="synonym">Anemone thalictroides</name>
    <dbReference type="NCBI Taxonomy" id="46969"/>
    <lineage>
        <taxon>Eukaryota</taxon>
        <taxon>Viridiplantae</taxon>
        <taxon>Streptophyta</taxon>
        <taxon>Embryophyta</taxon>
        <taxon>Tracheophyta</taxon>
        <taxon>Spermatophyta</taxon>
        <taxon>Magnoliopsida</taxon>
        <taxon>Ranunculales</taxon>
        <taxon>Ranunculaceae</taxon>
        <taxon>Thalictroideae</taxon>
        <taxon>Thalictrum</taxon>
    </lineage>
</organism>
<gene>
    <name evidence="1" type="ORF">FRX31_035030</name>
</gene>
<keyword evidence="2" id="KW-1185">Reference proteome</keyword>
<evidence type="ECO:0000313" key="1">
    <source>
        <dbReference type="EMBL" id="KAF5175383.1"/>
    </source>
</evidence>
<evidence type="ECO:0008006" key="3">
    <source>
        <dbReference type="Google" id="ProtNLM"/>
    </source>
</evidence>
<protein>
    <recommendedName>
        <fullName evidence="3">Thionin</fullName>
    </recommendedName>
</protein>
<comment type="caution">
    <text evidence="1">The sequence shown here is derived from an EMBL/GenBank/DDBJ whole genome shotgun (WGS) entry which is preliminary data.</text>
</comment>
<dbReference type="OrthoDB" id="692059at2759"/>
<evidence type="ECO:0000313" key="2">
    <source>
        <dbReference type="Proteomes" id="UP000554482"/>
    </source>
</evidence>
<name>A0A7J6US28_THATH</name>
<proteinExistence type="predicted"/>
<dbReference type="EMBL" id="JABWDY010044129">
    <property type="protein sequence ID" value="KAF5175383.1"/>
    <property type="molecule type" value="Genomic_DNA"/>
</dbReference>
<reference evidence="1 2" key="1">
    <citation type="submission" date="2020-06" db="EMBL/GenBank/DDBJ databases">
        <title>Transcriptomic and genomic resources for Thalictrum thalictroides and T. hernandezii: Facilitating candidate gene discovery in an emerging model plant lineage.</title>
        <authorList>
            <person name="Arias T."/>
            <person name="Riano-Pachon D.M."/>
            <person name="Di Stilio V.S."/>
        </authorList>
    </citation>
    <scope>NUCLEOTIDE SEQUENCE [LARGE SCALE GENOMIC DNA]</scope>
    <source>
        <strain evidence="2">cv. WT478/WT964</strain>
        <tissue evidence="1">Leaves</tissue>
    </source>
</reference>
<dbReference type="Proteomes" id="UP000554482">
    <property type="component" value="Unassembled WGS sequence"/>
</dbReference>
<sequence length="92" mass="9751">MGKTDMCMQRNWPVSDVSGDCPPGYPSISPLKNSAGTISEYCQYGCESSTCKAIISALQNSGAQVMKEVMDRCTNACSELCIKGSTIALESA</sequence>